<dbReference type="PROSITE" id="PS00598">
    <property type="entry name" value="CHROMO_1"/>
    <property type="match status" value="1"/>
</dbReference>
<dbReference type="Pfam" id="PF00385">
    <property type="entry name" value="Chromo"/>
    <property type="match status" value="1"/>
</dbReference>
<dbReference type="OrthoDB" id="2273864at2759"/>
<dbReference type="InterPro" id="IPR016197">
    <property type="entry name" value="Chromo-like_dom_sf"/>
</dbReference>
<dbReference type="GO" id="GO:0005634">
    <property type="term" value="C:nucleus"/>
    <property type="evidence" value="ECO:0007669"/>
    <property type="project" value="UniProtKB-SubCell"/>
</dbReference>
<dbReference type="InParanoid" id="A0A0C3BPN3"/>
<name>A0A0C3BPN3_PILCF</name>
<keyword evidence="2" id="KW-0539">Nucleus</keyword>
<dbReference type="STRING" id="765440.A0A0C3BPN3"/>
<reference evidence="5 6" key="1">
    <citation type="submission" date="2014-04" db="EMBL/GenBank/DDBJ databases">
        <authorList>
            <consortium name="DOE Joint Genome Institute"/>
            <person name="Kuo A."/>
            <person name="Tarkka M."/>
            <person name="Buscot F."/>
            <person name="Kohler A."/>
            <person name="Nagy L.G."/>
            <person name="Floudas D."/>
            <person name="Copeland A."/>
            <person name="Barry K.W."/>
            <person name="Cichocki N."/>
            <person name="Veneault-Fourrey C."/>
            <person name="LaButti K."/>
            <person name="Lindquist E.A."/>
            <person name="Lipzen A."/>
            <person name="Lundell T."/>
            <person name="Morin E."/>
            <person name="Murat C."/>
            <person name="Sun H."/>
            <person name="Tunlid A."/>
            <person name="Henrissat B."/>
            <person name="Grigoriev I.V."/>
            <person name="Hibbett D.S."/>
            <person name="Martin F."/>
            <person name="Nordberg H.P."/>
            <person name="Cantor M.N."/>
            <person name="Hua S.X."/>
        </authorList>
    </citation>
    <scope>NUCLEOTIDE SEQUENCE [LARGE SCALE GENOMIC DNA]</scope>
    <source>
        <strain evidence="5 6">F 1598</strain>
    </source>
</reference>
<dbReference type="CDD" id="cd00024">
    <property type="entry name" value="CD_CSD"/>
    <property type="match status" value="1"/>
</dbReference>
<feature type="compositionally biased region" description="Polar residues" evidence="3">
    <location>
        <begin position="85"/>
        <end position="102"/>
    </location>
</feature>
<feature type="region of interest" description="Disordered" evidence="3">
    <location>
        <begin position="63"/>
        <end position="118"/>
    </location>
</feature>
<feature type="domain" description="Chromo" evidence="4">
    <location>
        <begin position="1"/>
        <end position="55"/>
    </location>
</feature>
<protein>
    <recommendedName>
        <fullName evidence="4">Chromo domain-containing protein</fullName>
    </recommendedName>
</protein>
<feature type="compositionally biased region" description="Polar residues" evidence="3">
    <location>
        <begin position="67"/>
        <end position="76"/>
    </location>
</feature>
<dbReference type="EMBL" id="KN832977">
    <property type="protein sequence ID" value="KIM88468.1"/>
    <property type="molecule type" value="Genomic_DNA"/>
</dbReference>
<reference evidence="6" key="2">
    <citation type="submission" date="2015-01" db="EMBL/GenBank/DDBJ databases">
        <title>Evolutionary Origins and Diversification of the Mycorrhizal Mutualists.</title>
        <authorList>
            <consortium name="DOE Joint Genome Institute"/>
            <consortium name="Mycorrhizal Genomics Consortium"/>
            <person name="Kohler A."/>
            <person name="Kuo A."/>
            <person name="Nagy L.G."/>
            <person name="Floudas D."/>
            <person name="Copeland A."/>
            <person name="Barry K.W."/>
            <person name="Cichocki N."/>
            <person name="Veneault-Fourrey C."/>
            <person name="LaButti K."/>
            <person name="Lindquist E.A."/>
            <person name="Lipzen A."/>
            <person name="Lundell T."/>
            <person name="Morin E."/>
            <person name="Murat C."/>
            <person name="Riley R."/>
            <person name="Ohm R."/>
            <person name="Sun H."/>
            <person name="Tunlid A."/>
            <person name="Henrissat B."/>
            <person name="Grigoriev I.V."/>
            <person name="Hibbett D.S."/>
            <person name="Martin F."/>
        </authorList>
    </citation>
    <scope>NUCLEOTIDE SEQUENCE [LARGE SCALE GENOMIC DNA]</scope>
    <source>
        <strain evidence="6">F 1598</strain>
    </source>
</reference>
<sequence length="210" mass="23390">MDSQLSHNCIQYLVKWKGYPERHKWTWEPLRNLTHADQAVDDFHKSHPASPQQINMNNFRFVPIPENDTTQSTTEQWMDGKSNLERSSSPLYTAPNTLSSSKRNSEDLEKNPMDSEAKNCVSRLDSGLSEAREQARVQQNTLNHILQLLQQLPITGGMQAPQDPPAVAAAPMVPALPVPTAALTAPVLCEPSCRLKLATPNDFDGDHLKG</sequence>
<accession>A0A0C3BPN3</accession>
<proteinExistence type="predicted"/>
<evidence type="ECO:0000256" key="1">
    <source>
        <dbReference type="ARBA" id="ARBA00004123"/>
    </source>
</evidence>
<keyword evidence="6" id="KW-1185">Reference proteome</keyword>
<evidence type="ECO:0000313" key="5">
    <source>
        <dbReference type="EMBL" id="KIM88468.1"/>
    </source>
</evidence>
<dbReference type="Proteomes" id="UP000054166">
    <property type="component" value="Unassembled WGS sequence"/>
</dbReference>
<dbReference type="InterPro" id="IPR000953">
    <property type="entry name" value="Chromo/chromo_shadow_dom"/>
</dbReference>
<comment type="subcellular location">
    <subcellularLocation>
        <location evidence="1">Nucleus</location>
    </subcellularLocation>
</comment>
<dbReference type="AlphaFoldDB" id="A0A0C3BPN3"/>
<dbReference type="InterPro" id="IPR023780">
    <property type="entry name" value="Chromo_domain"/>
</dbReference>
<dbReference type="HOGENOM" id="CLU_113822_0_0_1"/>
<evidence type="ECO:0000313" key="6">
    <source>
        <dbReference type="Proteomes" id="UP000054166"/>
    </source>
</evidence>
<dbReference type="PROSITE" id="PS50013">
    <property type="entry name" value="CHROMO_2"/>
    <property type="match status" value="1"/>
</dbReference>
<evidence type="ECO:0000256" key="2">
    <source>
        <dbReference type="ARBA" id="ARBA00023242"/>
    </source>
</evidence>
<dbReference type="GO" id="GO:0006338">
    <property type="term" value="P:chromatin remodeling"/>
    <property type="evidence" value="ECO:0007669"/>
    <property type="project" value="UniProtKB-ARBA"/>
</dbReference>
<gene>
    <name evidence="5" type="ORF">PILCRDRAFT_3448</name>
</gene>
<organism evidence="5 6">
    <name type="scientific">Piloderma croceum (strain F 1598)</name>
    <dbReference type="NCBI Taxonomy" id="765440"/>
    <lineage>
        <taxon>Eukaryota</taxon>
        <taxon>Fungi</taxon>
        <taxon>Dikarya</taxon>
        <taxon>Basidiomycota</taxon>
        <taxon>Agaricomycotina</taxon>
        <taxon>Agaricomycetes</taxon>
        <taxon>Agaricomycetidae</taxon>
        <taxon>Atheliales</taxon>
        <taxon>Atheliaceae</taxon>
        <taxon>Piloderma</taxon>
    </lineage>
</organism>
<evidence type="ECO:0000259" key="4">
    <source>
        <dbReference type="PROSITE" id="PS50013"/>
    </source>
</evidence>
<dbReference type="SUPFAM" id="SSF54160">
    <property type="entry name" value="Chromo domain-like"/>
    <property type="match status" value="1"/>
</dbReference>
<dbReference type="InterPro" id="IPR023779">
    <property type="entry name" value="Chromodomain_CS"/>
</dbReference>
<dbReference type="Gene3D" id="2.40.50.40">
    <property type="match status" value="1"/>
</dbReference>
<feature type="compositionally biased region" description="Basic and acidic residues" evidence="3">
    <location>
        <begin position="103"/>
        <end position="117"/>
    </location>
</feature>
<evidence type="ECO:0000256" key="3">
    <source>
        <dbReference type="SAM" id="MobiDB-lite"/>
    </source>
</evidence>